<evidence type="ECO:0000313" key="1">
    <source>
        <dbReference type="EMBL" id="KAG5622179.1"/>
    </source>
</evidence>
<dbReference type="EMBL" id="JACXVP010000002">
    <property type="protein sequence ID" value="KAG5622179.1"/>
    <property type="molecule type" value="Genomic_DNA"/>
</dbReference>
<sequence>MHALGLDQLLGFVKPVCGKGPGIVVNWICKVVSKILQWTLSGNNGLNEESKHREHSKSAILNLLYLELSKCLRVFSKT</sequence>
<keyword evidence="2" id="KW-1185">Reference proteome</keyword>
<dbReference type="AlphaFoldDB" id="A0A9J6ACY7"/>
<proteinExistence type="predicted"/>
<organism evidence="1 2">
    <name type="scientific">Solanum commersonii</name>
    <name type="common">Commerson's wild potato</name>
    <name type="synonym">Commerson's nightshade</name>
    <dbReference type="NCBI Taxonomy" id="4109"/>
    <lineage>
        <taxon>Eukaryota</taxon>
        <taxon>Viridiplantae</taxon>
        <taxon>Streptophyta</taxon>
        <taxon>Embryophyta</taxon>
        <taxon>Tracheophyta</taxon>
        <taxon>Spermatophyta</taxon>
        <taxon>Magnoliopsida</taxon>
        <taxon>eudicotyledons</taxon>
        <taxon>Gunneridae</taxon>
        <taxon>Pentapetalae</taxon>
        <taxon>asterids</taxon>
        <taxon>lamiids</taxon>
        <taxon>Solanales</taxon>
        <taxon>Solanaceae</taxon>
        <taxon>Solanoideae</taxon>
        <taxon>Solaneae</taxon>
        <taxon>Solanum</taxon>
    </lineage>
</organism>
<reference evidence="1 2" key="1">
    <citation type="submission" date="2020-09" db="EMBL/GenBank/DDBJ databases">
        <title>De no assembly of potato wild relative species, Solanum commersonii.</title>
        <authorList>
            <person name="Cho K."/>
        </authorList>
    </citation>
    <scope>NUCLEOTIDE SEQUENCE [LARGE SCALE GENOMIC DNA]</scope>
    <source>
        <strain evidence="1">LZ3.2</strain>
        <tissue evidence="1">Leaf</tissue>
    </source>
</reference>
<dbReference type="OrthoDB" id="1938664at2759"/>
<name>A0A9J6ACY7_SOLCO</name>
<comment type="caution">
    <text evidence="1">The sequence shown here is derived from an EMBL/GenBank/DDBJ whole genome shotgun (WGS) entry which is preliminary data.</text>
</comment>
<accession>A0A9J6ACY7</accession>
<gene>
    <name evidence="1" type="ORF">H5410_007397</name>
</gene>
<protein>
    <submittedName>
        <fullName evidence="1">Uncharacterized protein</fullName>
    </submittedName>
</protein>
<dbReference type="Proteomes" id="UP000824120">
    <property type="component" value="Chromosome 2"/>
</dbReference>
<evidence type="ECO:0000313" key="2">
    <source>
        <dbReference type="Proteomes" id="UP000824120"/>
    </source>
</evidence>